<gene>
    <name evidence="1" type="ORF">CQA75_04280</name>
</gene>
<dbReference type="CDD" id="cd11527">
    <property type="entry name" value="NTP-PPase_dUTPase"/>
    <property type="match status" value="1"/>
</dbReference>
<dbReference type="InterPro" id="IPR014871">
    <property type="entry name" value="dUTPase/dCTP_pyrophosphatase"/>
</dbReference>
<protein>
    <submittedName>
        <fullName evidence="1">dUTPase</fullName>
    </submittedName>
</protein>
<keyword evidence="2" id="KW-1185">Reference proteome</keyword>
<name>A0ABY2TKR3_9BACT</name>
<dbReference type="EMBL" id="NXLY01000006">
    <property type="protein sequence ID" value="TKX34120.1"/>
    <property type="molecule type" value="Genomic_DNA"/>
</dbReference>
<evidence type="ECO:0000313" key="1">
    <source>
        <dbReference type="EMBL" id="TKX34120.1"/>
    </source>
</evidence>
<comment type="caution">
    <text evidence="1">The sequence shown here is derived from an EMBL/GenBank/DDBJ whole genome shotgun (WGS) entry which is preliminary data.</text>
</comment>
<sequence>MQNVQIVENMLKLQQKLNDETNGIGWEEGYTKEGKLISWRRCIYMECAELIDSFAWKHWKNISEPTNWENVRIEIVDIWHFILSLLLENKKQDFHLFATEIASVSVFQDFCKEENKPSENQSEIYGILNDIELIIHKCSGFDFDLGELLSVYFTLAIKCGLNLNSLYQIYIGKNVLNAFRQDHGYKNGTYIKNWNGKEDNEVLNEILKTEIDYEKIYNHLEEEYKKVSPCKF</sequence>
<reference evidence="1 2" key="1">
    <citation type="submission" date="2018-05" db="EMBL/GenBank/DDBJ databases">
        <title>Novel Campyloabacter and Helicobacter Species and Strains.</title>
        <authorList>
            <person name="Mannion A.J."/>
            <person name="Shen Z."/>
            <person name="Fox J.G."/>
        </authorList>
    </citation>
    <scope>NUCLEOTIDE SEQUENCE [LARGE SCALE GENOMIC DNA]</scope>
    <source>
        <strain evidence="2">MIT10-5678</strain>
    </source>
</reference>
<proteinExistence type="predicted"/>
<dbReference type="Pfam" id="PF08761">
    <property type="entry name" value="dUTPase_2"/>
    <property type="match status" value="1"/>
</dbReference>
<dbReference type="SUPFAM" id="SSF101386">
    <property type="entry name" value="all-alpha NTP pyrophosphatases"/>
    <property type="match status" value="1"/>
</dbReference>
<dbReference type="Gene3D" id="1.10.4010.10">
    <property type="entry name" value="Type II deoxyuridine triphosphatase"/>
    <property type="match status" value="1"/>
</dbReference>
<accession>A0ABY2TKR3</accession>
<dbReference type="RefSeq" id="WP_137623814.1">
    <property type="nucleotide sequence ID" value="NZ_JBOEJE010000002.1"/>
</dbReference>
<evidence type="ECO:0000313" key="2">
    <source>
        <dbReference type="Proteomes" id="UP000309584"/>
    </source>
</evidence>
<dbReference type="Proteomes" id="UP000309584">
    <property type="component" value="Unassembled WGS sequence"/>
</dbReference>
<organism evidence="1 2">
    <name type="scientific">Campylobacter taeniopygiae</name>
    <dbReference type="NCBI Taxonomy" id="2510188"/>
    <lineage>
        <taxon>Bacteria</taxon>
        <taxon>Pseudomonadati</taxon>
        <taxon>Campylobacterota</taxon>
        <taxon>Epsilonproteobacteria</taxon>
        <taxon>Campylobacterales</taxon>
        <taxon>Campylobacteraceae</taxon>
        <taxon>Campylobacter</taxon>
    </lineage>
</organism>